<evidence type="ECO:0000313" key="1">
    <source>
        <dbReference type="EMBL" id="SEH00547.1"/>
    </source>
</evidence>
<dbReference type="EMBL" id="FNVT01000016">
    <property type="protein sequence ID" value="SEH00547.1"/>
    <property type="molecule type" value="Genomic_DNA"/>
</dbReference>
<dbReference type="AlphaFoldDB" id="A0A1H6ERQ7"/>
<dbReference type="Proteomes" id="UP000236732">
    <property type="component" value="Unassembled WGS sequence"/>
</dbReference>
<protein>
    <submittedName>
        <fullName evidence="1">Uncharacterized protein</fullName>
    </submittedName>
</protein>
<evidence type="ECO:0000313" key="2">
    <source>
        <dbReference type="Proteomes" id="UP000236732"/>
    </source>
</evidence>
<proteinExistence type="predicted"/>
<gene>
    <name evidence="1" type="ORF">SAMN05444920_116283</name>
</gene>
<organism evidence="1 2">
    <name type="scientific">Nonomuraea solani</name>
    <dbReference type="NCBI Taxonomy" id="1144553"/>
    <lineage>
        <taxon>Bacteria</taxon>
        <taxon>Bacillati</taxon>
        <taxon>Actinomycetota</taxon>
        <taxon>Actinomycetes</taxon>
        <taxon>Streptosporangiales</taxon>
        <taxon>Streptosporangiaceae</taxon>
        <taxon>Nonomuraea</taxon>
    </lineage>
</organism>
<sequence>MCGAHRALIHEVPGLGRRPMAAVIALEHTRMWPGVVGASLVAWQEAVLIGTADRVVGRCLCEECTGDAPRRRLHRALTALPSWAGPYLYGLVLPIDHYYLSRTAPNPYAPPDRPWWQRRLIRPG</sequence>
<keyword evidence="2" id="KW-1185">Reference proteome</keyword>
<accession>A0A1H6ERQ7</accession>
<name>A0A1H6ERQ7_9ACTN</name>
<reference evidence="1 2" key="1">
    <citation type="submission" date="2016-10" db="EMBL/GenBank/DDBJ databases">
        <authorList>
            <person name="de Groot N.N."/>
        </authorList>
    </citation>
    <scope>NUCLEOTIDE SEQUENCE [LARGE SCALE GENOMIC DNA]</scope>
    <source>
        <strain evidence="1 2">CGMCC 4.7037</strain>
    </source>
</reference>